<gene>
    <name evidence="3" type="ORF">GCM10009765_83220</name>
</gene>
<dbReference type="InterPro" id="IPR017853">
    <property type="entry name" value="GH"/>
</dbReference>
<keyword evidence="1" id="KW-0732">Signal</keyword>
<evidence type="ECO:0000256" key="1">
    <source>
        <dbReference type="SAM" id="SignalP"/>
    </source>
</evidence>
<protein>
    <recommendedName>
        <fullName evidence="2">DUF5722 domain-containing protein</fullName>
    </recommendedName>
</protein>
<feature type="chain" id="PRO_5045114853" description="DUF5722 domain-containing protein" evidence="1">
    <location>
        <begin position="32"/>
        <end position="531"/>
    </location>
</feature>
<accession>A0ABN2JCN0</accession>
<reference evidence="3 4" key="1">
    <citation type="journal article" date="2019" name="Int. J. Syst. Evol. Microbiol.">
        <title>The Global Catalogue of Microorganisms (GCM) 10K type strain sequencing project: providing services to taxonomists for standard genome sequencing and annotation.</title>
        <authorList>
            <consortium name="The Broad Institute Genomics Platform"/>
            <consortium name="The Broad Institute Genome Sequencing Center for Infectious Disease"/>
            <person name="Wu L."/>
            <person name="Ma J."/>
        </authorList>
    </citation>
    <scope>NUCLEOTIDE SEQUENCE [LARGE SCALE GENOMIC DNA]</scope>
    <source>
        <strain evidence="3 4">JCM 14718</strain>
    </source>
</reference>
<dbReference type="Gene3D" id="3.20.20.80">
    <property type="entry name" value="Glycosidases"/>
    <property type="match status" value="1"/>
</dbReference>
<organism evidence="3 4">
    <name type="scientific">Fodinicola feengrottensis</name>
    <dbReference type="NCBI Taxonomy" id="435914"/>
    <lineage>
        <taxon>Bacteria</taxon>
        <taxon>Bacillati</taxon>
        <taxon>Actinomycetota</taxon>
        <taxon>Actinomycetes</taxon>
        <taxon>Mycobacteriales</taxon>
        <taxon>Fodinicola</taxon>
    </lineage>
</organism>
<dbReference type="InterPro" id="IPR043780">
    <property type="entry name" value="DUF5722"/>
</dbReference>
<name>A0ABN2JCN0_9ACTN</name>
<feature type="signal peptide" evidence="1">
    <location>
        <begin position="1"/>
        <end position="31"/>
    </location>
</feature>
<evidence type="ECO:0000259" key="2">
    <source>
        <dbReference type="Pfam" id="PF18989"/>
    </source>
</evidence>
<sequence>MWVNKLRVIVLVGALLAAGLVAGVAPGPAAAADRRSATALPYPNRDAYRIKSLQPDFWPNKQEIAGNNTGGVAMNLIWATWQATQTAAPCGSGQQEYDGQCFTVPADTDAAIQQWTALGLVVTGVLYGTPAWARQGKVCSPVAAGFDIFCTPNNAADFGRFAGMLAQRYDGQHGHGRVADFVLDNEVNTNAWFDIGCGQGVACDQTQWLNEIANNYNAGYDKITLEQSTAKVLVSLDQQFGSQLDAPASYDGTLSGETVIRGLAARAGDRQWRVAIHPYAHPLSSTVFGPDDFPYVTYGDVGVVEGWLRATFPDRPTSWDVELTESGVNSTPSTLQQQATAICTGFRNILGTPGISNYVYHRMTDQPNEGVSLGLHNSDGSAKPSWAVWALANRNDLNPPQLSCGFEQLPYTKLVRGYNASRGHWASTRQLPSGFGAEQSWHLFRDQQPGSILLYECMVGAPGQGHNLLSQDSNCENLQPLGPVGYAYTSQVSGSVPLYRCYVPGNGDHFVSGDAHCEGQRTESLLGYVMP</sequence>
<dbReference type="EMBL" id="BAAANY010000055">
    <property type="protein sequence ID" value="GAA1722616.1"/>
    <property type="molecule type" value="Genomic_DNA"/>
</dbReference>
<comment type="caution">
    <text evidence="3">The sequence shown here is derived from an EMBL/GenBank/DDBJ whole genome shotgun (WGS) entry which is preliminary data.</text>
</comment>
<dbReference type="Pfam" id="PF18989">
    <property type="entry name" value="DUF5722"/>
    <property type="match status" value="1"/>
</dbReference>
<dbReference type="Proteomes" id="UP001500618">
    <property type="component" value="Unassembled WGS sequence"/>
</dbReference>
<keyword evidence="4" id="KW-1185">Reference proteome</keyword>
<feature type="domain" description="DUF5722" evidence="2">
    <location>
        <begin position="50"/>
        <end position="392"/>
    </location>
</feature>
<proteinExistence type="predicted"/>
<dbReference type="SUPFAM" id="SSF51445">
    <property type="entry name" value="(Trans)glycosidases"/>
    <property type="match status" value="1"/>
</dbReference>
<evidence type="ECO:0000313" key="4">
    <source>
        <dbReference type="Proteomes" id="UP001500618"/>
    </source>
</evidence>
<evidence type="ECO:0000313" key="3">
    <source>
        <dbReference type="EMBL" id="GAA1722616.1"/>
    </source>
</evidence>